<dbReference type="AlphaFoldDB" id="A0A088DHA6"/>
<evidence type="ECO:0000313" key="1">
    <source>
        <dbReference type="EMBL" id="AIL92347.1"/>
    </source>
</evidence>
<accession>A0A088DHA6</accession>
<reference evidence="1" key="1">
    <citation type="journal article" date="2014" name="FEBS Lett.">
        <title>Identification and comparative analysis of a genomic island in Mycobacterium avium subsp. hominissuis.</title>
        <authorList>
            <person name="Lahiri A."/>
            <person name="Sanchini A."/>
            <person name="Semmler T."/>
            <person name="Schafer H."/>
            <person name="Lewin A."/>
        </authorList>
    </citation>
    <scope>NUCLEOTIDE SEQUENCE</scope>
    <source>
        <strain evidence="1">2721</strain>
    </source>
</reference>
<organism evidence="1">
    <name type="scientific">Mycobacterium avium subsp. hominissuis</name>
    <dbReference type="NCBI Taxonomy" id="439334"/>
    <lineage>
        <taxon>Bacteria</taxon>
        <taxon>Bacillati</taxon>
        <taxon>Actinomycetota</taxon>
        <taxon>Actinomycetes</taxon>
        <taxon>Mycobacteriales</taxon>
        <taxon>Mycobacteriaceae</taxon>
        <taxon>Mycobacterium</taxon>
        <taxon>Mycobacterium avium complex (MAC)</taxon>
    </lineage>
</organism>
<proteinExistence type="predicted"/>
<dbReference type="EMBL" id="KM105871">
    <property type="protein sequence ID" value="AIL92347.1"/>
    <property type="molecule type" value="Genomic_DNA"/>
</dbReference>
<name>A0A088DHA6_MYCAV</name>
<sequence>MPLGGVGVDGIRNCDPLTPTPARLAWFSTVVNRVTTQMPGVTAHAARVTCTDAQPTPASDTESENQPASVESSIMLAINGIPVEAADGRLLVGTAHAANGTAHEVGPTANQAAEIIYTL</sequence>
<protein>
    <submittedName>
        <fullName evidence="1">Uncharacterized protein</fullName>
    </submittedName>
</protein>